<dbReference type="InterPro" id="IPR050832">
    <property type="entry name" value="Bact_Acetyltransf"/>
</dbReference>
<dbReference type="InterPro" id="IPR016181">
    <property type="entry name" value="Acyl_CoA_acyltransferase"/>
</dbReference>
<dbReference type="PROSITE" id="PS51186">
    <property type="entry name" value="GNAT"/>
    <property type="match status" value="1"/>
</dbReference>
<evidence type="ECO:0000313" key="5">
    <source>
        <dbReference type="Proteomes" id="UP000612956"/>
    </source>
</evidence>
<accession>A0A917QB71</accession>
<protein>
    <submittedName>
        <fullName evidence="4">N-acetyltransferase</fullName>
    </submittedName>
</protein>
<proteinExistence type="predicted"/>
<reference evidence="4" key="1">
    <citation type="journal article" date="2014" name="Int. J. Syst. Evol. Microbiol.">
        <title>Complete genome sequence of Corynebacterium casei LMG S-19264T (=DSM 44701T), isolated from a smear-ripened cheese.</title>
        <authorList>
            <consortium name="US DOE Joint Genome Institute (JGI-PGF)"/>
            <person name="Walter F."/>
            <person name="Albersmeier A."/>
            <person name="Kalinowski J."/>
            <person name="Ruckert C."/>
        </authorList>
    </citation>
    <scope>NUCLEOTIDE SEQUENCE</scope>
    <source>
        <strain evidence="4">CGMCC 4.7278</strain>
    </source>
</reference>
<dbReference type="InterPro" id="IPR000182">
    <property type="entry name" value="GNAT_dom"/>
</dbReference>
<dbReference type="PANTHER" id="PTHR43877">
    <property type="entry name" value="AMINOALKYLPHOSPHONATE N-ACETYLTRANSFERASE-RELATED-RELATED"/>
    <property type="match status" value="1"/>
</dbReference>
<dbReference type="Gene3D" id="3.40.630.30">
    <property type="match status" value="1"/>
</dbReference>
<name>A0A917QB71_9NOCA</name>
<keyword evidence="2" id="KW-0012">Acyltransferase</keyword>
<keyword evidence="1" id="KW-0808">Transferase</keyword>
<feature type="domain" description="N-acetyltransferase" evidence="3">
    <location>
        <begin position="6"/>
        <end position="179"/>
    </location>
</feature>
<evidence type="ECO:0000256" key="2">
    <source>
        <dbReference type="ARBA" id="ARBA00023315"/>
    </source>
</evidence>
<sequence length="179" mass="18962">MTNRSTVVELAEPADAAALSVLAAATFPLACPPHATAADIAAFIADVLSKERFVDYLADANRTVLKAVIDGDIVGYALLVATRPTDPDVLAAIADGPVVELSKLYVAEDHHGNGIADDLMNAAVAVARDRGAPALWLGVNNENARAQRFYGKQGFVRVGTKTFTVGAQLHHDFVLQREL</sequence>
<dbReference type="AlphaFoldDB" id="A0A917QB71"/>
<dbReference type="SUPFAM" id="SSF55729">
    <property type="entry name" value="Acyl-CoA N-acyltransferases (Nat)"/>
    <property type="match status" value="1"/>
</dbReference>
<dbReference type="RefSeq" id="WP_229683720.1">
    <property type="nucleotide sequence ID" value="NZ_BMMW01000001.1"/>
</dbReference>
<dbReference type="Proteomes" id="UP000612956">
    <property type="component" value="Unassembled WGS sequence"/>
</dbReference>
<dbReference type="CDD" id="cd04301">
    <property type="entry name" value="NAT_SF"/>
    <property type="match status" value="1"/>
</dbReference>
<dbReference type="EMBL" id="BMMW01000001">
    <property type="protein sequence ID" value="GGK40808.1"/>
    <property type="molecule type" value="Genomic_DNA"/>
</dbReference>
<evidence type="ECO:0000256" key="1">
    <source>
        <dbReference type="ARBA" id="ARBA00022679"/>
    </source>
</evidence>
<dbReference type="GO" id="GO:0016747">
    <property type="term" value="F:acyltransferase activity, transferring groups other than amino-acyl groups"/>
    <property type="evidence" value="ECO:0007669"/>
    <property type="project" value="InterPro"/>
</dbReference>
<dbReference type="PANTHER" id="PTHR43877:SF1">
    <property type="entry name" value="ACETYLTRANSFERASE"/>
    <property type="match status" value="1"/>
</dbReference>
<dbReference type="Pfam" id="PF00583">
    <property type="entry name" value="Acetyltransf_1"/>
    <property type="match status" value="1"/>
</dbReference>
<comment type="caution">
    <text evidence="4">The sequence shown here is derived from an EMBL/GenBank/DDBJ whole genome shotgun (WGS) entry which is preliminary data.</text>
</comment>
<gene>
    <name evidence="4" type="ORF">GCM10011591_10510</name>
</gene>
<keyword evidence="5" id="KW-1185">Reference proteome</keyword>
<organism evidence="4 5">
    <name type="scientific">Nocardia camponoti</name>
    <dbReference type="NCBI Taxonomy" id="1616106"/>
    <lineage>
        <taxon>Bacteria</taxon>
        <taxon>Bacillati</taxon>
        <taxon>Actinomycetota</taxon>
        <taxon>Actinomycetes</taxon>
        <taxon>Mycobacteriales</taxon>
        <taxon>Nocardiaceae</taxon>
        <taxon>Nocardia</taxon>
    </lineage>
</organism>
<reference evidence="4" key="2">
    <citation type="submission" date="2020-09" db="EMBL/GenBank/DDBJ databases">
        <authorList>
            <person name="Sun Q."/>
            <person name="Zhou Y."/>
        </authorList>
    </citation>
    <scope>NUCLEOTIDE SEQUENCE</scope>
    <source>
        <strain evidence="4">CGMCC 4.7278</strain>
    </source>
</reference>
<evidence type="ECO:0000313" key="4">
    <source>
        <dbReference type="EMBL" id="GGK40808.1"/>
    </source>
</evidence>
<evidence type="ECO:0000259" key="3">
    <source>
        <dbReference type="PROSITE" id="PS51186"/>
    </source>
</evidence>